<organism evidence="2 3">
    <name type="scientific">Bursaphelenchus okinawaensis</name>
    <dbReference type="NCBI Taxonomy" id="465554"/>
    <lineage>
        <taxon>Eukaryota</taxon>
        <taxon>Metazoa</taxon>
        <taxon>Ecdysozoa</taxon>
        <taxon>Nematoda</taxon>
        <taxon>Chromadorea</taxon>
        <taxon>Rhabditida</taxon>
        <taxon>Tylenchina</taxon>
        <taxon>Tylenchomorpha</taxon>
        <taxon>Aphelenchoidea</taxon>
        <taxon>Aphelenchoididae</taxon>
        <taxon>Bursaphelenchus</taxon>
    </lineage>
</organism>
<sequence>MQILDILSKVFNISDERITLNTDTQRQLSGLFGEQRFWMFESLLKCLNGFFFNDDEYKQHLDHLYKLLNTCLNTGHFSEVPELYRLMFSVCCLIQSYILFKTSTPEEALAKCDEGLLKGYELDGDVLGSMGEALSEIAAPLEKLHFTFKPSTSIPPSLQTTRKIQVLDRPSLETFYEECLLPERPIIIKNLLKNMPCYEKWSFEYLYTKCGHRTVPVELGSKYTDDDWSQILMPFGEFVKDYIVNQTTAEHLGYMAQHRLLDQVPSLLKDVIVPDYCWMVPYTEPENINCFIGPANTVSPLHTDPRHNFFFQVRGKKFVRLINPDQKANLYLFDDFLRANSSQVDVEHPDYEKHPNFRNVIVEDYLMVAGDCLFIPQGYFHHIRALEPSISMSIWFGNSKEKEK</sequence>
<accession>A0A811LRN7</accession>
<feature type="domain" description="JmjC" evidence="1">
    <location>
        <begin position="253"/>
        <end position="404"/>
    </location>
</feature>
<dbReference type="InterPro" id="IPR041667">
    <property type="entry name" value="Cupin_8"/>
</dbReference>
<dbReference type="OrthoDB" id="47172at2759"/>
<dbReference type="Proteomes" id="UP000783686">
    <property type="component" value="Unassembled WGS sequence"/>
</dbReference>
<dbReference type="PROSITE" id="PS51184">
    <property type="entry name" value="JMJC"/>
    <property type="match status" value="1"/>
</dbReference>
<evidence type="ECO:0000259" key="1">
    <source>
        <dbReference type="PROSITE" id="PS51184"/>
    </source>
</evidence>
<name>A0A811LRN7_9BILA</name>
<dbReference type="Gene3D" id="2.60.120.650">
    <property type="entry name" value="Cupin"/>
    <property type="match status" value="1"/>
</dbReference>
<dbReference type="Proteomes" id="UP000614601">
    <property type="component" value="Unassembled WGS sequence"/>
</dbReference>
<gene>
    <name evidence="2" type="ORF">BOKJ2_LOCUS13767</name>
</gene>
<reference evidence="2" key="1">
    <citation type="submission" date="2020-09" db="EMBL/GenBank/DDBJ databases">
        <authorList>
            <person name="Kikuchi T."/>
        </authorList>
    </citation>
    <scope>NUCLEOTIDE SEQUENCE</scope>
    <source>
        <strain evidence="2">SH1</strain>
    </source>
</reference>
<evidence type="ECO:0000313" key="2">
    <source>
        <dbReference type="EMBL" id="CAD5229708.1"/>
    </source>
</evidence>
<evidence type="ECO:0000313" key="3">
    <source>
        <dbReference type="Proteomes" id="UP000614601"/>
    </source>
</evidence>
<dbReference type="Pfam" id="PF13621">
    <property type="entry name" value="Cupin_8"/>
    <property type="match status" value="1"/>
</dbReference>
<proteinExistence type="predicted"/>
<protein>
    <recommendedName>
        <fullName evidence="1">JmjC domain-containing protein</fullName>
    </recommendedName>
</protein>
<comment type="caution">
    <text evidence="2">The sequence shown here is derived from an EMBL/GenBank/DDBJ whole genome shotgun (WGS) entry which is preliminary data.</text>
</comment>
<dbReference type="PANTHER" id="PTHR12461:SF105">
    <property type="entry name" value="HYPOXIA-INDUCIBLE FACTOR 1-ALPHA INHIBITOR"/>
    <property type="match status" value="1"/>
</dbReference>
<dbReference type="EMBL" id="CAJFDH010000006">
    <property type="protein sequence ID" value="CAD5229708.1"/>
    <property type="molecule type" value="Genomic_DNA"/>
</dbReference>
<dbReference type="InterPro" id="IPR003347">
    <property type="entry name" value="JmjC_dom"/>
</dbReference>
<dbReference type="AlphaFoldDB" id="A0A811LRN7"/>
<keyword evidence="3" id="KW-1185">Reference proteome</keyword>
<dbReference type="PANTHER" id="PTHR12461">
    <property type="entry name" value="HYPOXIA-INDUCIBLE FACTOR 1 ALPHA INHIBITOR-RELATED"/>
    <property type="match status" value="1"/>
</dbReference>
<dbReference type="EMBL" id="CAJFCW020000006">
    <property type="protein sequence ID" value="CAG9127209.1"/>
    <property type="molecule type" value="Genomic_DNA"/>
</dbReference>
<dbReference type="SMART" id="SM00558">
    <property type="entry name" value="JmjC"/>
    <property type="match status" value="1"/>
</dbReference>
<dbReference type="SUPFAM" id="SSF51197">
    <property type="entry name" value="Clavaminate synthase-like"/>
    <property type="match status" value="1"/>
</dbReference>